<keyword evidence="1 5" id="KW-0963">Cytoplasm</keyword>
<gene>
    <name evidence="5 8" type="primary">pdxB</name>
    <name evidence="8" type="ORF">ORQ98_18035</name>
</gene>
<evidence type="ECO:0000256" key="5">
    <source>
        <dbReference type="HAMAP-Rule" id="MF_01825"/>
    </source>
</evidence>
<feature type="binding site" evidence="5">
    <location>
        <position position="259"/>
    </location>
    <ligand>
        <name>NAD(+)</name>
        <dbReference type="ChEBI" id="CHEBI:57540"/>
    </ligand>
</feature>
<comment type="caution">
    <text evidence="5">Lacks conserved residue(s) required for the propagation of feature annotation.</text>
</comment>
<keyword evidence="9" id="KW-1185">Reference proteome</keyword>
<dbReference type="PANTHER" id="PTHR42938">
    <property type="entry name" value="FORMATE DEHYDROGENASE 1"/>
    <property type="match status" value="1"/>
</dbReference>
<accession>A0ABT5UBV6</accession>
<evidence type="ECO:0000313" key="9">
    <source>
        <dbReference type="Proteomes" id="UP001528823"/>
    </source>
</evidence>
<dbReference type="RefSeq" id="WP_274690190.1">
    <property type="nucleotide sequence ID" value="NZ_JAPMOU010000025.1"/>
</dbReference>
<feature type="binding site" evidence="5">
    <location>
        <position position="260"/>
    </location>
    <ligand>
        <name>substrate</name>
    </ligand>
</feature>
<dbReference type="InterPro" id="IPR006140">
    <property type="entry name" value="D-isomer_DH_NAD-bd"/>
</dbReference>
<feature type="binding site" evidence="5">
    <location>
        <position position="66"/>
    </location>
    <ligand>
        <name>substrate</name>
    </ligand>
</feature>
<keyword evidence="4 5" id="KW-0664">Pyridoxine biosynthesis</keyword>
<feature type="active site" description="Proton donor" evidence="5">
    <location>
        <position position="256"/>
    </location>
</feature>
<dbReference type="NCBIfam" id="NF001309">
    <property type="entry name" value="PRK00257.1"/>
    <property type="match status" value="1"/>
</dbReference>
<dbReference type="Proteomes" id="UP001528823">
    <property type="component" value="Unassembled WGS sequence"/>
</dbReference>
<feature type="domain" description="Erythronate-4-phosphate dehydrogenase dimerisation" evidence="7">
    <location>
        <begin position="293"/>
        <end position="369"/>
    </location>
</feature>
<dbReference type="CDD" id="cd12158">
    <property type="entry name" value="ErythrP_dh"/>
    <property type="match status" value="1"/>
</dbReference>
<reference evidence="8 9" key="1">
    <citation type="submission" date="2022-11" db="EMBL/GenBank/DDBJ databases">
        <title>Spartinivicinus poritis sp. nov., isolated from scleractinian coral Porites lutea.</title>
        <authorList>
            <person name="Zhang G."/>
            <person name="Cai L."/>
            <person name="Wei Q."/>
        </authorList>
    </citation>
    <scope>NUCLEOTIDE SEQUENCE [LARGE SCALE GENOMIC DNA]</scope>
    <source>
        <strain evidence="8 9">A2-2</strain>
    </source>
</reference>
<dbReference type="PANTHER" id="PTHR42938:SF9">
    <property type="entry name" value="FORMATE DEHYDROGENASE 1"/>
    <property type="match status" value="1"/>
</dbReference>
<dbReference type="InterPro" id="IPR020921">
    <property type="entry name" value="Erythronate-4-P_DHase"/>
</dbReference>
<dbReference type="Gene3D" id="3.40.50.720">
    <property type="entry name" value="NAD(P)-binding Rossmann-like Domain"/>
    <property type="match status" value="2"/>
</dbReference>
<dbReference type="SUPFAM" id="SSF52283">
    <property type="entry name" value="Formate/glycerate dehydrogenase catalytic domain-like"/>
    <property type="match status" value="1"/>
</dbReference>
<dbReference type="InterPro" id="IPR024531">
    <property type="entry name" value="Erythronate-4-P_DHase_dimer"/>
</dbReference>
<dbReference type="GO" id="GO:0033711">
    <property type="term" value="F:4-phosphoerythronate dehydrogenase activity"/>
    <property type="evidence" value="ECO:0007669"/>
    <property type="project" value="UniProtKB-EC"/>
</dbReference>
<feature type="domain" description="D-isomer specific 2-hydroxyacid dehydrogenase NAD-binding" evidence="6">
    <location>
        <begin position="109"/>
        <end position="258"/>
    </location>
</feature>
<comment type="function">
    <text evidence="5">Catalyzes the oxidation of erythronate-4-phosphate to 3-hydroxy-2-oxo-4-phosphonooxybutanoate.</text>
</comment>
<feature type="binding site" evidence="5">
    <location>
        <position position="177"/>
    </location>
    <ligand>
        <name>NAD(+)</name>
        <dbReference type="ChEBI" id="CHEBI:57540"/>
    </ligand>
</feature>
<evidence type="ECO:0000256" key="1">
    <source>
        <dbReference type="ARBA" id="ARBA00022490"/>
    </source>
</evidence>
<dbReference type="EC" id="1.1.1.290" evidence="5"/>
<sequence>MKIVADENIPLLNAFFQSIGDITTYPGREIGPEQVADADILLVRSVTQVNQTLLANSSVRFVGTCTIGTDHIDLAYLEEQGINFAAAPGCNANAVVEYVVSVLDVLAEQQGFNWQDKVMGVVGKGNVGDRLYQALIKLGVTCLVNDPILEATEENESCEYVSLDQLLAESDIVTLHTPLTEAGDYPTYHLLDAARLDQLKPNAILINASRGAVVDNQALMSSLLAGKPLTVALDVWEQEPEINRQLLPLITIATPHIAGYSVDGKIAGTEMVYRAICRAFGLPSRVRVEGIKPLPKLKALSFSSDASLEEVLSTSIRSVYDVRQDDALFRNSLRALAEDASTAQVFDSLRKHYRSRREFSTVKIKIKKCSGKVSSALKALNFNIVTV</sequence>
<evidence type="ECO:0000256" key="2">
    <source>
        <dbReference type="ARBA" id="ARBA00023002"/>
    </source>
</evidence>
<feature type="binding site" evidence="5">
    <location>
        <begin position="208"/>
        <end position="210"/>
    </location>
    <ligand>
        <name>NAD(+)</name>
        <dbReference type="ChEBI" id="CHEBI:57540"/>
    </ligand>
</feature>
<dbReference type="SUPFAM" id="SSF51735">
    <property type="entry name" value="NAD(P)-binding Rossmann-fold domains"/>
    <property type="match status" value="1"/>
</dbReference>
<evidence type="ECO:0000259" key="7">
    <source>
        <dbReference type="Pfam" id="PF11890"/>
    </source>
</evidence>
<protein>
    <recommendedName>
        <fullName evidence="5">Erythronate-4-phosphate dehydrogenase</fullName>
        <ecNumber evidence="5">1.1.1.290</ecNumber>
    </recommendedName>
</protein>
<dbReference type="Gene3D" id="3.30.1370.170">
    <property type="match status" value="1"/>
</dbReference>
<dbReference type="Pfam" id="PF02826">
    <property type="entry name" value="2-Hacid_dh_C"/>
    <property type="match status" value="1"/>
</dbReference>
<dbReference type="PROSITE" id="PS00671">
    <property type="entry name" value="D_2_HYDROXYACID_DH_3"/>
    <property type="match status" value="1"/>
</dbReference>
<organism evidence="8 9">
    <name type="scientific">Spartinivicinus poritis</name>
    <dbReference type="NCBI Taxonomy" id="2994640"/>
    <lineage>
        <taxon>Bacteria</taxon>
        <taxon>Pseudomonadati</taxon>
        <taxon>Pseudomonadota</taxon>
        <taxon>Gammaproteobacteria</taxon>
        <taxon>Oceanospirillales</taxon>
        <taxon>Zooshikellaceae</taxon>
        <taxon>Spartinivicinus</taxon>
    </lineage>
</organism>
<evidence type="ECO:0000313" key="8">
    <source>
        <dbReference type="EMBL" id="MDE1463856.1"/>
    </source>
</evidence>
<feature type="binding site" evidence="5">
    <location>
        <position position="45"/>
    </location>
    <ligand>
        <name>substrate</name>
    </ligand>
</feature>
<feature type="binding site" evidence="5">
    <location>
        <position position="146"/>
    </location>
    <ligand>
        <name>NAD(+)</name>
        <dbReference type="ChEBI" id="CHEBI:57540"/>
    </ligand>
</feature>
<comment type="caution">
    <text evidence="8">The sequence shown here is derived from an EMBL/GenBank/DDBJ whole genome shotgun (WGS) entry which is preliminary data.</text>
</comment>
<proteinExistence type="inferred from homology"/>
<evidence type="ECO:0000259" key="6">
    <source>
        <dbReference type="Pfam" id="PF02826"/>
    </source>
</evidence>
<evidence type="ECO:0000256" key="3">
    <source>
        <dbReference type="ARBA" id="ARBA00023027"/>
    </source>
</evidence>
<dbReference type="Pfam" id="PF11890">
    <property type="entry name" value="DUF3410"/>
    <property type="match status" value="1"/>
</dbReference>
<keyword evidence="2 5" id="KW-0560">Oxidoreductase</keyword>
<keyword evidence="3 5" id="KW-0520">NAD</keyword>
<evidence type="ECO:0000256" key="4">
    <source>
        <dbReference type="ARBA" id="ARBA00023096"/>
    </source>
</evidence>
<comment type="pathway">
    <text evidence="5">Cofactor biosynthesis; pyridoxine 5'-phosphate biosynthesis; pyridoxine 5'-phosphate from D-erythrose 4-phosphate: step 2/5.</text>
</comment>
<dbReference type="InterPro" id="IPR036291">
    <property type="entry name" value="NAD(P)-bd_dom_sf"/>
</dbReference>
<dbReference type="InterPro" id="IPR029753">
    <property type="entry name" value="D-isomer_DH_CS"/>
</dbReference>
<comment type="subcellular location">
    <subcellularLocation>
        <location evidence="5">Cytoplasm</location>
    </subcellularLocation>
</comment>
<feature type="active site" evidence="5">
    <location>
        <position position="239"/>
    </location>
</feature>
<dbReference type="HAMAP" id="MF_01825">
    <property type="entry name" value="PdxB"/>
    <property type="match status" value="1"/>
</dbReference>
<comment type="similarity">
    <text evidence="5">Belongs to the D-isomer specific 2-hydroxyacid dehydrogenase family. PdxB subfamily.</text>
</comment>
<dbReference type="EMBL" id="JAPMOU010000025">
    <property type="protein sequence ID" value="MDE1463856.1"/>
    <property type="molecule type" value="Genomic_DNA"/>
</dbReference>
<name>A0ABT5UBV6_9GAMM</name>
<comment type="subunit">
    <text evidence="5">Homodimer.</text>
</comment>
<comment type="catalytic activity">
    <reaction evidence="5">
        <text>4-phospho-D-erythronate + NAD(+) = (R)-3-hydroxy-2-oxo-4-phosphooxybutanoate + NADH + H(+)</text>
        <dbReference type="Rhea" id="RHEA:18829"/>
        <dbReference type="ChEBI" id="CHEBI:15378"/>
        <dbReference type="ChEBI" id="CHEBI:57540"/>
        <dbReference type="ChEBI" id="CHEBI:57945"/>
        <dbReference type="ChEBI" id="CHEBI:58538"/>
        <dbReference type="ChEBI" id="CHEBI:58766"/>
        <dbReference type="EC" id="1.1.1.290"/>
    </reaction>
</comment>
<feature type="binding site" evidence="5">
    <location>
        <position position="234"/>
    </location>
    <ligand>
        <name>NAD(+)</name>
        <dbReference type="ChEBI" id="CHEBI:57540"/>
    </ligand>
</feature>
<feature type="active site" evidence="5">
    <location>
        <position position="210"/>
    </location>
</feature>
<dbReference type="InterPro" id="IPR038251">
    <property type="entry name" value="PdxB_dimer_sf"/>
</dbReference>